<reference evidence="8" key="1">
    <citation type="journal article" date="2019" name="Int. J. Syst. Evol. Microbiol.">
        <title>The Global Catalogue of Microorganisms (GCM) 10K type strain sequencing project: providing services to taxonomists for standard genome sequencing and annotation.</title>
        <authorList>
            <consortium name="The Broad Institute Genomics Platform"/>
            <consortium name="The Broad Institute Genome Sequencing Center for Infectious Disease"/>
            <person name="Wu L."/>
            <person name="Ma J."/>
        </authorList>
    </citation>
    <scope>NUCLEOTIDE SEQUENCE [LARGE SCALE GENOMIC DNA]</scope>
    <source>
        <strain evidence="8">KCTC 19812</strain>
    </source>
</reference>
<feature type="domain" description="Tetrapyrrole methylase" evidence="6">
    <location>
        <begin position="79"/>
        <end position="220"/>
    </location>
</feature>
<dbReference type="Proteomes" id="UP001597414">
    <property type="component" value="Unassembled WGS sequence"/>
</dbReference>
<comment type="caution">
    <text evidence="7">The sequence shown here is derived from an EMBL/GenBank/DDBJ whole genome shotgun (WGS) entry which is preliminary data.</text>
</comment>
<keyword evidence="5" id="KW-0949">S-adenosyl-L-methionine</keyword>
<keyword evidence="1" id="KW-0963">Cytoplasm</keyword>
<dbReference type="RefSeq" id="WP_380799834.1">
    <property type="nucleotide sequence ID" value="NZ_JBHUIV010000003.1"/>
</dbReference>
<evidence type="ECO:0000256" key="3">
    <source>
        <dbReference type="ARBA" id="ARBA00022603"/>
    </source>
</evidence>
<keyword evidence="3 7" id="KW-0489">Methyltransferase</keyword>
<dbReference type="InterPro" id="IPR035996">
    <property type="entry name" value="4pyrrol_Methylase_sf"/>
</dbReference>
<protein>
    <submittedName>
        <fullName evidence="7">SAM-dependent methyltransferase</fullName>
    </submittedName>
</protein>
<sequence>MKTEKSSLGKIFLIPTVLAEGTAEDVISPQVKEVIKNTHYFLVENIRTARRFISSLKLGISIEELNFEILDKKTKGQELERIMQPVFEGNDMGIMSEAGCPGIADPGSLAVAYAHEKGIQIVPVSGPSAMFLVLMGSGFNGQSFAFHGYLPIDKKERIQVIKTLESESLRTKRTQIFMETPFRNNHLFEDLINTLHPGTKLCIGKNLTAPDEYIKTKTVQNWKKEKIDLHKIPAVFALYADYQ</sequence>
<evidence type="ECO:0000313" key="8">
    <source>
        <dbReference type="Proteomes" id="UP001597414"/>
    </source>
</evidence>
<dbReference type="InterPro" id="IPR000878">
    <property type="entry name" value="4pyrrol_Mease"/>
</dbReference>
<dbReference type="InterPro" id="IPR014777">
    <property type="entry name" value="4pyrrole_Mease_sub1"/>
</dbReference>
<name>A0ABW5B310_9BACT</name>
<evidence type="ECO:0000313" key="7">
    <source>
        <dbReference type="EMBL" id="MFD2200232.1"/>
    </source>
</evidence>
<evidence type="ECO:0000256" key="5">
    <source>
        <dbReference type="ARBA" id="ARBA00022691"/>
    </source>
</evidence>
<evidence type="ECO:0000256" key="1">
    <source>
        <dbReference type="ARBA" id="ARBA00022490"/>
    </source>
</evidence>
<proteinExistence type="predicted"/>
<dbReference type="Pfam" id="PF00590">
    <property type="entry name" value="TP_methylase"/>
    <property type="match status" value="1"/>
</dbReference>
<dbReference type="Gene3D" id="3.40.1010.10">
    <property type="entry name" value="Cobalt-precorrin-4 Transmethylase, Domain 1"/>
    <property type="match status" value="1"/>
</dbReference>
<dbReference type="PIRSF" id="PIRSF005917">
    <property type="entry name" value="MTase_YraL"/>
    <property type="match status" value="1"/>
</dbReference>
<dbReference type="CDD" id="cd11649">
    <property type="entry name" value="RsmI_like"/>
    <property type="match status" value="1"/>
</dbReference>
<evidence type="ECO:0000259" key="6">
    <source>
        <dbReference type="Pfam" id="PF00590"/>
    </source>
</evidence>
<dbReference type="PANTHER" id="PTHR46111:SF2">
    <property type="entry name" value="SAM-DEPENDENT METHYLTRANSFERASE"/>
    <property type="match status" value="1"/>
</dbReference>
<keyword evidence="4" id="KW-0808">Transferase</keyword>
<dbReference type="GO" id="GO:0032259">
    <property type="term" value="P:methylation"/>
    <property type="evidence" value="ECO:0007669"/>
    <property type="project" value="UniProtKB-KW"/>
</dbReference>
<dbReference type="Gene3D" id="3.30.950.10">
    <property type="entry name" value="Methyltransferase, Cobalt-precorrin-4 Transmethylase, Domain 2"/>
    <property type="match status" value="1"/>
</dbReference>
<dbReference type="PANTHER" id="PTHR46111">
    <property type="entry name" value="RIBOSOMAL RNA SMALL SUBUNIT METHYLTRANSFERASE I"/>
    <property type="match status" value="1"/>
</dbReference>
<dbReference type="GO" id="GO:0008168">
    <property type="term" value="F:methyltransferase activity"/>
    <property type="evidence" value="ECO:0007669"/>
    <property type="project" value="UniProtKB-KW"/>
</dbReference>
<organism evidence="7 8">
    <name type="scientific">Shivajiella indica</name>
    <dbReference type="NCBI Taxonomy" id="872115"/>
    <lineage>
        <taxon>Bacteria</taxon>
        <taxon>Pseudomonadati</taxon>
        <taxon>Bacteroidota</taxon>
        <taxon>Cytophagia</taxon>
        <taxon>Cytophagales</taxon>
        <taxon>Cyclobacteriaceae</taxon>
        <taxon>Shivajiella</taxon>
    </lineage>
</organism>
<dbReference type="SUPFAM" id="SSF53790">
    <property type="entry name" value="Tetrapyrrole methylase"/>
    <property type="match status" value="1"/>
</dbReference>
<evidence type="ECO:0000256" key="4">
    <source>
        <dbReference type="ARBA" id="ARBA00022679"/>
    </source>
</evidence>
<gene>
    <name evidence="7" type="ORF">ACFSKV_01555</name>
</gene>
<keyword evidence="8" id="KW-1185">Reference proteome</keyword>
<accession>A0ABW5B310</accession>
<dbReference type="InterPro" id="IPR014776">
    <property type="entry name" value="4pyrrole_Mease_sub2"/>
</dbReference>
<dbReference type="InterPro" id="IPR008189">
    <property type="entry name" value="rRNA_ssu_MeTfrase_I"/>
</dbReference>
<keyword evidence="2" id="KW-0698">rRNA processing</keyword>
<evidence type="ECO:0000256" key="2">
    <source>
        <dbReference type="ARBA" id="ARBA00022552"/>
    </source>
</evidence>
<dbReference type="EMBL" id="JBHUIV010000003">
    <property type="protein sequence ID" value="MFD2200232.1"/>
    <property type="molecule type" value="Genomic_DNA"/>
</dbReference>